<dbReference type="Proteomes" id="UP000503540">
    <property type="component" value="Chromosome"/>
</dbReference>
<protein>
    <submittedName>
        <fullName evidence="2">HAD-IA family hydrolase</fullName>
    </submittedName>
</protein>
<keyword evidence="2" id="KW-0378">Hydrolase</keyword>
<dbReference type="InterPro" id="IPR023198">
    <property type="entry name" value="PGP-like_dom2"/>
</dbReference>
<dbReference type="KEGG" id="nah:F5544_30350"/>
<dbReference type="SFLD" id="SFLDS00003">
    <property type="entry name" value="Haloacid_Dehalogenase"/>
    <property type="match status" value="1"/>
</dbReference>
<reference evidence="2 3" key="1">
    <citation type="journal article" date="2019" name="ACS Chem. Biol.">
        <title>Identification and Mobilization of a Cryptic Antibiotic Biosynthesis Gene Locus from a Human-Pathogenic Nocardia Isolate.</title>
        <authorList>
            <person name="Herisse M."/>
            <person name="Ishida K."/>
            <person name="Porter J.L."/>
            <person name="Howden B."/>
            <person name="Hertweck C."/>
            <person name="Stinear T.P."/>
            <person name="Pidot S.J."/>
        </authorList>
    </citation>
    <scope>NUCLEOTIDE SEQUENCE [LARGE SCALE GENOMIC DNA]</scope>
    <source>
        <strain evidence="2 3">AUSMDU00012717</strain>
    </source>
</reference>
<dbReference type="KEGG" id="nah:F5544_30420"/>
<dbReference type="EMBL" id="CP046172">
    <property type="protein sequence ID" value="QIS13928.1"/>
    <property type="molecule type" value="Genomic_DNA"/>
</dbReference>
<dbReference type="NCBIfam" id="TIGR01509">
    <property type="entry name" value="HAD-SF-IA-v3"/>
    <property type="match status" value="1"/>
</dbReference>
<dbReference type="SUPFAM" id="SSF56784">
    <property type="entry name" value="HAD-like"/>
    <property type="match status" value="1"/>
</dbReference>
<organism evidence="2 3">
    <name type="scientific">Nocardia arthritidis</name>
    <dbReference type="NCBI Taxonomy" id="228602"/>
    <lineage>
        <taxon>Bacteria</taxon>
        <taxon>Bacillati</taxon>
        <taxon>Actinomycetota</taxon>
        <taxon>Actinomycetes</taxon>
        <taxon>Mycobacteriales</taxon>
        <taxon>Nocardiaceae</taxon>
        <taxon>Nocardia</taxon>
    </lineage>
</organism>
<dbReference type="Gene3D" id="3.40.50.1000">
    <property type="entry name" value="HAD superfamily/HAD-like"/>
    <property type="match status" value="1"/>
</dbReference>
<dbReference type="Gene3D" id="1.10.150.240">
    <property type="entry name" value="Putative phosphatase, domain 2"/>
    <property type="match status" value="1"/>
</dbReference>
<evidence type="ECO:0000313" key="2">
    <source>
        <dbReference type="EMBL" id="QIS13928.1"/>
    </source>
</evidence>
<dbReference type="EMBL" id="CP046172">
    <property type="protein sequence ID" value="QIS13914.1"/>
    <property type="molecule type" value="Genomic_DNA"/>
</dbReference>
<keyword evidence="3" id="KW-1185">Reference proteome</keyword>
<proteinExistence type="predicted"/>
<dbReference type="InterPro" id="IPR006439">
    <property type="entry name" value="HAD-SF_hydro_IA"/>
</dbReference>
<dbReference type="Pfam" id="PF00702">
    <property type="entry name" value="Hydrolase"/>
    <property type="match status" value="1"/>
</dbReference>
<dbReference type="PANTHER" id="PTHR43481">
    <property type="entry name" value="FRUCTOSE-1-PHOSPHATE PHOSPHATASE"/>
    <property type="match status" value="1"/>
</dbReference>
<dbReference type="PRINTS" id="PR00413">
    <property type="entry name" value="HADHALOGNASE"/>
</dbReference>
<dbReference type="AlphaFoldDB" id="A0A6G9YL52"/>
<dbReference type="InterPro" id="IPR023214">
    <property type="entry name" value="HAD_sf"/>
</dbReference>
<name>A0A6G9YL52_9NOCA</name>
<dbReference type="InterPro" id="IPR051806">
    <property type="entry name" value="HAD-like_SPP"/>
</dbReference>
<dbReference type="SFLD" id="SFLDG01129">
    <property type="entry name" value="C1.5:_HAD__Beta-PGM__Phosphata"/>
    <property type="match status" value="1"/>
</dbReference>
<sequence length="224" mass="23793">MTLIQLGLPDHTTLTCAAVLFDMDGVLVDSAAVIEQNLRGWAGEHGLDADHVIAVCPGRTLAELVAEVAPFLDARAEAQRLLEQDISNTDRLTACPGAEHLIRQLPESVWAVVTSGHYPVAVTRLTHTRLPIPDVLITADDVSTGKPAPEGYLTAASRLGVEPRDCVVIEDAPAGLHAAKAAGMRAIAIAGREGGPFAPYDHRIESLSSIKVLHIDTTPTVPER</sequence>
<dbReference type="PANTHER" id="PTHR43481:SF4">
    <property type="entry name" value="GLYCEROL-1-PHOSPHATE PHOSPHOHYDROLASE 1-RELATED"/>
    <property type="match status" value="1"/>
</dbReference>
<dbReference type="GO" id="GO:0050308">
    <property type="term" value="F:sugar-phosphatase activity"/>
    <property type="evidence" value="ECO:0007669"/>
    <property type="project" value="TreeGrafter"/>
</dbReference>
<gene>
    <name evidence="1" type="ORF">F5544_30350</name>
    <name evidence="2" type="ORF">F5544_30420</name>
</gene>
<dbReference type="RefSeq" id="WP_167476390.1">
    <property type="nucleotide sequence ID" value="NZ_CP046172.1"/>
</dbReference>
<evidence type="ECO:0000313" key="1">
    <source>
        <dbReference type="EMBL" id="QIS13914.1"/>
    </source>
</evidence>
<accession>A0A6G9YL52</accession>
<evidence type="ECO:0000313" key="3">
    <source>
        <dbReference type="Proteomes" id="UP000503540"/>
    </source>
</evidence>
<dbReference type="InterPro" id="IPR036412">
    <property type="entry name" value="HAD-like_sf"/>
</dbReference>